<evidence type="ECO:0000313" key="1">
    <source>
        <dbReference type="EMBL" id="THF52481.1"/>
    </source>
</evidence>
<proteinExistence type="predicted"/>
<name>A0A4S4A299_9HYPH</name>
<protein>
    <submittedName>
        <fullName evidence="1">Protein tyrosine phosphatase</fullName>
    </submittedName>
</protein>
<dbReference type="PROSITE" id="PS00383">
    <property type="entry name" value="TYR_PHOSPHATASE_1"/>
    <property type="match status" value="1"/>
</dbReference>
<dbReference type="InterPro" id="IPR016130">
    <property type="entry name" value="Tyr_Pase_AS"/>
</dbReference>
<dbReference type="Proteomes" id="UP000310754">
    <property type="component" value="Unassembled WGS sequence"/>
</dbReference>
<dbReference type="RefSeq" id="WP_190235417.1">
    <property type="nucleotide sequence ID" value="NZ_SSOA01000002.1"/>
</dbReference>
<sequence length="183" mass="19740">MTAILVSPLSHIAEMAVRHKAKEMISLLAENQNFHRPAVISADRHLTLGMNDITFAGTGKLIAPQESHVHQIIDFAQQWNTAAPLLIHCWMGVSRSPAAAMIASLTIFPDDDDEALAARLRKASPFATPNIRLVQIADDVLGRKGRFADAVKMLGRGQDADGSTPFILPLPPMFLGAEDPAGS</sequence>
<organism evidence="1 2">
    <name type="scientific">Allorhizobium terrae</name>
    <dbReference type="NCBI Taxonomy" id="1848972"/>
    <lineage>
        <taxon>Bacteria</taxon>
        <taxon>Pseudomonadati</taxon>
        <taxon>Pseudomonadota</taxon>
        <taxon>Alphaproteobacteria</taxon>
        <taxon>Hyphomicrobiales</taxon>
        <taxon>Rhizobiaceae</taxon>
        <taxon>Rhizobium/Agrobacterium group</taxon>
        <taxon>Allorhizobium</taxon>
    </lineage>
</organism>
<reference evidence="1 2" key="1">
    <citation type="submission" date="2019-04" db="EMBL/GenBank/DDBJ databases">
        <title>Rhizobium terrae sp. nov., isolated from a paddy soil.</title>
        <authorList>
            <person name="Lin S.-Y."/>
            <person name="Hameed A."/>
            <person name="Huang H.-I."/>
            <person name="Young C.-C."/>
        </authorList>
    </citation>
    <scope>NUCLEOTIDE SEQUENCE [LARGE SCALE GENOMIC DNA]</scope>
    <source>
        <strain evidence="1 2">CC-HIH110</strain>
    </source>
</reference>
<dbReference type="AlphaFoldDB" id="A0A4S4A299"/>
<dbReference type="SUPFAM" id="SSF52799">
    <property type="entry name" value="(Phosphotyrosine protein) phosphatases II"/>
    <property type="match status" value="1"/>
</dbReference>
<evidence type="ECO:0000313" key="2">
    <source>
        <dbReference type="Proteomes" id="UP000310754"/>
    </source>
</evidence>
<dbReference type="InterPro" id="IPR029021">
    <property type="entry name" value="Prot-tyrosine_phosphatase-like"/>
</dbReference>
<accession>A0A4S4A299</accession>
<dbReference type="EMBL" id="SSOA01000002">
    <property type="protein sequence ID" value="THF52481.1"/>
    <property type="molecule type" value="Genomic_DNA"/>
</dbReference>
<keyword evidence="2" id="KW-1185">Reference proteome</keyword>
<dbReference type="Gene3D" id="3.90.190.10">
    <property type="entry name" value="Protein tyrosine phosphatase superfamily"/>
    <property type="match status" value="1"/>
</dbReference>
<comment type="caution">
    <text evidence="1">The sequence shown here is derived from an EMBL/GenBank/DDBJ whole genome shotgun (WGS) entry which is preliminary data.</text>
</comment>
<gene>
    <name evidence="1" type="ORF">E6C51_06765</name>
</gene>